<dbReference type="InterPro" id="IPR001309">
    <property type="entry name" value="Pept_C14_p20"/>
</dbReference>
<dbReference type="Gene3D" id="3.40.50.1460">
    <property type="match status" value="1"/>
</dbReference>
<evidence type="ECO:0000259" key="3">
    <source>
        <dbReference type="PROSITE" id="PS50208"/>
    </source>
</evidence>
<evidence type="ECO:0000313" key="4">
    <source>
        <dbReference type="EMBL" id="MBP0116247.1"/>
    </source>
</evidence>
<feature type="chain" id="PRO_5045879921" evidence="2">
    <location>
        <begin position="21"/>
        <end position="424"/>
    </location>
</feature>
<dbReference type="PANTHER" id="PTHR22576:SF37">
    <property type="entry name" value="MUCOSA-ASSOCIATED LYMPHOID TISSUE LYMPHOMA TRANSLOCATION PROTEIN 1"/>
    <property type="match status" value="1"/>
</dbReference>
<keyword evidence="2" id="KW-0732">Signal</keyword>
<feature type="region of interest" description="Disordered" evidence="1">
    <location>
        <begin position="265"/>
        <end position="303"/>
    </location>
</feature>
<comment type="caution">
    <text evidence="4">The sequence shown here is derived from an EMBL/GenBank/DDBJ whole genome shotgun (WGS) entry which is preliminary data.</text>
</comment>
<evidence type="ECO:0000256" key="2">
    <source>
        <dbReference type="SAM" id="SignalP"/>
    </source>
</evidence>
<feature type="compositionally biased region" description="Pro residues" evidence="1">
    <location>
        <begin position="265"/>
        <end position="281"/>
    </location>
</feature>
<protein>
    <submittedName>
        <fullName evidence="4">Caspase family protein</fullName>
    </submittedName>
</protein>
<organism evidence="4 5">
    <name type="scientific">Bradyrhizobium vignae</name>
    <dbReference type="NCBI Taxonomy" id="1549949"/>
    <lineage>
        <taxon>Bacteria</taxon>
        <taxon>Pseudomonadati</taxon>
        <taxon>Pseudomonadota</taxon>
        <taxon>Alphaproteobacteria</taxon>
        <taxon>Hyphomicrobiales</taxon>
        <taxon>Nitrobacteraceae</taxon>
        <taxon>Bradyrhizobium</taxon>
    </lineage>
</organism>
<sequence>MKPRRLLIYILCLVISAMFADGAAAERRVALVVGISSYTNAPPLPNTGNDSKAIAALFKSIGFDVVIARNDLGVVDFKRTVREFLITAENADVAVVYYAGHGIEIGGVNYLIPMDAKLSHDYDVDDEAIALDRIIWALQPVRRLRLILLDACRDNPFAAKLRSASRSPTRGGLAKLDEISADTLVAFAAKAGSISYDGDGVNSPYATALLRHLAAPGVDIRIALGRVRDEVITMTGGRQEPFIYGSLGGATIALVPQFVTTNAPPVPPPAPPVNPAPPSAPPAVKAELPRQPPPAQPPSEITDPCVRDEARLARLRATPVPNEIINFQREVVCTRLRPQIQRLFESIVSTGALPSDGNAAPQAAAKQQVRNEDVRSEDTCTRDMARLQRLRAEPTLQAITNFERELSCERLRSQLRRLRESVAP</sequence>
<proteinExistence type="predicted"/>
<dbReference type="SUPFAM" id="SSF52129">
    <property type="entry name" value="Caspase-like"/>
    <property type="match status" value="1"/>
</dbReference>
<dbReference type="Pfam" id="PF00656">
    <property type="entry name" value="Peptidase_C14"/>
    <property type="match status" value="1"/>
</dbReference>
<dbReference type="RefSeq" id="WP_129146113.1">
    <property type="nucleotide sequence ID" value="NZ_JAGIKT010000123.1"/>
</dbReference>
<name>A0ABS4A765_9BRAD</name>
<dbReference type="InterPro" id="IPR052039">
    <property type="entry name" value="Caspase-related_regulators"/>
</dbReference>
<keyword evidence="5" id="KW-1185">Reference proteome</keyword>
<dbReference type="PROSITE" id="PS50208">
    <property type="entry name" value="CASPASE_P20"/>
    <property type="match status" value="1"/>
</dbReference>
<reference evidence="4 5" key="1">
    <citation type="submission" date="2021-03" db="EMBL/GenBank/DDBJ databases">
        <title>Genome Sequence of Bradyrhizobium vignae strain ISRA400.</title>
        <authorList>
            <person name="Tisa L.S."/>
            <person name="Svistoonoff S."/>
            <person name="Hocher V."/>
            <person name="Fall S."/>
            <person name="Zaiya A."/>
            <person name="Naing D."/>
            <person name="Niang N."/>
            <person name="Diouf A."/>
            <person name="Dasylva M.C."/>
            <person name="Toure O."/>
            <person name="Gueye M."/>
            <person name="Gully D."/>
            <person name="Tisseyre P."/>
            <person name="Simpson S."/>
            <person name="Morris K."/>
            <person name="Thomas W.K."/>
        </authorList>
    </citation>
    <scope>NUCLEOTIDE SEQUENCE [LARGE SCALE GENOMIC DNA]</scope>
    <source>
        <strain evidence="4 5">ISRA400</strain>
    </source>
</reference>
<feature type="domain" description="Caspase family p20" evidence="3">
    <location>
        <begin position="26"/>
        <end position="156"/>
    </location>
</feature>
<dbReference type="Proteomes" id="UP000669317">
    <property type="component" value="Unassembled WGS sequence"/>
</dbReference>
<evidence type="ECO:0000313" key="5">
    <source>
        <dbReference type="Proteomes" id="UP000669317"/>
    </source>
</evidence>
<dbReference type="InterPro" id="IPR011600">
    <property type="entry name" value="Pept_C14_caspase"/>
</dbReference>
<dbReference type="InterPro" id="IPR029030">
    <property type="entry name" value="Caspase-like_dom_sf"/>
</dbReference>
<feature type="region of interest" description="Disordered" evidence="1">
    <location>
        <begin position="355"/>
        <end position="377"/>
    </location>
</feature>
<feature type="signal peptide" evidence="2">
    <location>
        <begin position="1"/>
        <end position="20"/>
    </location>
</feature>
<gene>
    <name evidence="4" type="ORF">JWS04_35375</name>
</gene>
<evidence type="ECO:0000256" key="1">
    <source>
        <dbReference type="SAM" id="MobiDB-lite"/>
    </source>
</evidence>
<dbReference type="EMBL" id="JAGIKT010000123">
    <property type="protein sequence ID" value="MBP0116247.1"/>
    <property type="molecule type" value="Genomic_DNA"/>
</dbReference>
<dbReference type="PANTHER" id="PTHR22576">
    <property type="entry name" value="MUCOSA ASSOCIATED LYMPHOID TISSUE LYMPHOMA TRANSLOCATION PROTEIN 1/PARACASPASE"/>
    <property type="match status" value="1"/>
</dbReference>
<accession>A0ABS4A765</accession>